<evidence type="ECO:0000256" key="1">
    <source>
        <dbReference type="SAM" id="MobiDB-lite"/>
    </source>
</evidence>
<feature type="region of interest" description="Disordered" evidence="1">
    <location>
        <begin position="24"/>
        <end position="48"/>
    </location>
</feature>
<gene>
    <name evidence="2" type="ORF">NSA23_05410</name>
</gene>
<evidence type="ECO:0000313" key="2">
    <source>
        <dbReference type="EMBL" id="MCR2043553.1"/>
    </source>
</evidence>
<dbReference type="PROSITE" id="PS51257">
    <property type="entry name" value="PROKAR_LIPOPROTEIN"/>
    <property type="match status" value="1"/>
</dbReference>
<keyword evidence="3" id="KW-1185">Reference proteome</keyword>
<dbReference type="EMBL" id="JANJZL010000003">
    <property type="protein sequence ID" value="MCR2043553.1"/>
    <property type="molecule type" value="Genomic_DNA"/>
</dbReference>
<accession>A0A9X2MHF1</accession>
<dbReference type="RefSeq" id="WP_257490316.1">
    <property type="nucleotide sequence ID" value="NZ_JANJZL010000003.1"/>
</dbReference>
<feature type="compositionally biased region" description="Basic and acidic residues" evidence="1">
    <location>
        <begin position="25"/>
        <end position="35"/>
    </location>
</feature>
<dbReference type="AlphaFoldDB" id="A0A9X2MHF1"/>
<dbReference type="Proteomes" id="UP001142078">
    <property type="component" value="Unassembled WGS sequence"/>
</dbReference>
<organism evidence="2 3">
    <name type="scientific">Anaerosalibacter massiliensis</name>
    <dbReference type="NCBI Taxonomy" id="1347392"/>
    <lineage>
        <taxon>Bacteria</taxon>
        <taxon>Bacillati</taxon>
        <taxon>Bacillota</taxon>
        <taxon>Tissierellia</taxon>
        <taxon>Tissierellales</taxon>
        <taxon>Sporanaerobacteraceae</taxon>
        <taxon>Anaerosalibacter</taxon>
    </lineage>
</organism>
<evidence type="ECO:0000313" key="3">
    <source>
        <dbReference type="Proteomes" id="UP001142078"/>
    </source>
</evidence>
<proteinExistence type="predicted"/>
<reference evidence="2" key="1">
    <citation type="submission" date="2022-07" db="EMBL/GenBank/DDBJ databases">
        <title>Enhanced cultured diversity of the mouse gut microbiota enables custom-made synthetic communities.</title>
        <authorList>
            <person name="Afrizal A."/>
        </authorList>
    </citation>
    <scope>NUCLEOTIDE SEQUENCE</scope>
    <source>
        <strain evidence="2">DSM 29482</strain>
    </source>
</reference>
<protein>
    <submittedName>
        <fullName evidence="2">Uncharacterized protein</fullName>
    </submittedName>
</protein>
<sequence length="48" mass="5449">MKRKISLLLSVILIFTIVISGCGKENTKPTEKENTYESPTQEAKYFKA</sequence>
<name>A0A9X2MHF1_9FIRM</name>
<comment type="caution">
    <text evidence="2">The sequence shown here is derived from an EMBL/GenBank/DDBJ whole genome shotgun (WGS) entry which is preliminary data.</text>
</comment>